<evidence type="ECO:0000313" key="3">
    <source>
        <dbReference type="Proteomes" id="UP000177171"/>
    </source>
</evidence>
<reference evidence="2 3" key="1">
    <citation type="journal article" date="2016" name="Nat. Commun.">
        <title>Thousands of microbial genomes shed light on interconnected biogeochemical processes in an aquifer system.</title>
        <authorList>
            <person name="Anantharaman K."/>
            <person name="Brown C.T."/>
            <person name="Hug L.A."/>
            <person name="Sharon I."/>
            <person name="Castelle C.J."/>
            <person name="Probst A.J."/>
            <person name="Thomas B.C."/>
            <person name="Singh A."/>
            <person name="Wilkins M.J."/>
            <person name="Karaoz U."/>
            <person name="Brodie E.L."/>
            <person name="Williams K.H."/>
            <person name="Hubbard S.S."/>
            <person name="Banfield J.F."/>
        </authorList>
    </citation>
    <scope>NUCLEOTIDE SEQUENCE [LARGE SCALE GENOMIC DNA]</scope>
</reference>
<gene>
    <name evidence="2" type="ORF">A3G49_01945</name>
</gene>
<evidence type="ECO:0000256" key="1">
    <source>
        <dbReference type="SAM" id="MobiDB-lite"/>
    </source>
</evidence>
<feature type="compositionally biased region" description="Polar residues" evidence="1">
    <location>
        <begin position="38"/>
        <end position="48"/>
    </location>
</feature>
<comment type="caution">
    <text evidence="2">The sequence shown here is derived from an EMBL/GenBank/DDBJ whole genome shotgun (WGS) entry which is preliminary data.</text>
</comment>
<evidence type="ECO:0000313" key="2">
    <source>
        <dbReference type="EMBL" id="OHA14366.1"/>
    </source>
</evidence>
<sequence>MDNLVFVILVLGVIAIVAVTFSGSSPFSSSGGPIATGPGSSSEIRNPQPVQSGRSFLGLGNIFSTPPSLPSLPKTINPSVSQSRATKPGYSQYEGAILISNVDRSSDIPKKEYVTLRNGGYFGFGSTEIAVNITGWTIENSKKEKYAIPKAFNIPYIDADAVDILLPSGGEIYAVTGSSDLGMSFRENGCTGYLNQYYQLTPPINGSCMDYQSSGQIRSRFLDLGLSGECIDFVSSLSSCRIPAFNFENSGRIGNNCITYISQNISYNGCVKNYRNDKNFMKNTWHIFLNRSQKLFDPKHDRVILRDSQDLIVDQFEY</sequence>
<proteinExistence type="predicted"/>
<dbReference type="AlphaFoldDB" id="A0A1G2LRW8"/>
<organism evidence="2 3">
    <name type="scientific">Candidatus Sungbacteria bacterium RIFCSPLOWO2_12_FULL_41_11</name>
    <dbReference type="NCBI Taxonomy" id="1802286"/>
    <lineage>
        <taxon>Bacteria</taxon>
        <taxon>Candidatus Sungiibacteriota</taxon>
    </lineage>
</organism>
<dbReference type="EMBL" id="MHQY01000008">
    <property type="protein sequence ID" value="OHA14366.1"/>
    <property type="molecule type" value="Genomic_DNA"/>
</dbReference>
<dbReference type="Proteomes" id="UP000177171">
    <property type="component" value="Unassembled WGS sequence"/>
</dbReference>
<protein>
    <recommendedName>
        <fullName evidence="4">LTD domain-containing protein</fullName>
    </recommendedName>
</protein>
<accession>A0A1G2LRW8</accession>
<name>A0A1G2LRW8_9BACT</name>
<feature type="region of interest" description="Disordered" evidence="1">
    <location>
        <begin position="26"/>
        <end position="48"/>
    </location>
</feature>
<evidence type="ECO:0008006" key="4">
    <source>
        <dbReference type="Google" id="ProtNLM"/>
    </source>
</evidence>